<feature type="transmembrane region" description="Helical" evidence="8">
    <location>
        <begin position="293"/>
        <end position="312"/>
    </location>
</feature>
<evidence type="ECO:0000256" key="3">
    <source>
        <dbReference type="ARBA" id="ARBA00022448"/>
    </source>
</evidence>
<feature type="transmembrane region" description="Helical" evidence="8">
    <location>
        <begin position="324"/>
        <end position="349"/>
    </location>
</feature>
<sequence length="511" mass="55947">MMVRKIQLPLQTVSLVLGFMVWVILSSLMPFIKDDIALSSSQLAWATAIPILVGSIARIPVGYWTNRYGARKLFMISFVLLLAPVYWISQADSFADLIIGGAFLGIGGAVFSVGVTSLPKYYPKERHGFVNGIYGIGNLGTAISAFGAPVVASAWGWSNTVLLYSVILIALAALNFLLGDREEVSVRTPLLEQIKAVSRSEKLWFICLFYFLTFGSFVAFTVYLPNFLVSHFHLEKVDAGMRTAGFIVLATAMRPIGGWLGDKFNPFKILMFVFGGLTVSAILLSFAPSLQLYTVGCLTVALCAGTGNGTIFKLVPMYFSKQAGIANGMISAMGGLGGFFPPLILTMLFSMTGHYAIGFMALSQIALASLIIVIWMFYQERLALAANIVENTVEGIMITDKNGIIHSVNASFTRLTGYTSGEAIGKTPSILKSGKQDKAFYDAMWESLHSQGFWQGAIWNRKKTGEIYLEWLTISAVKSDSGDVVYYSGMFSDITTQQQFHHPKREKEAYA</sequence>
<dbReference type="InterPro" id="IPR035965">
    <property type="entry name" value="PAS-like_dom_sf"/>
</dbReference>
<dbReference type="InterPro" id="IPR020846">
    <property type="entry name" value="MFS_dom"/>
</dbReference>
<evidence type="ECO:0000256" key="5">
    <source>
        <dbReference type="ARBA" id="ARBA00022989"/>
    </source>
</evidence>
<keyword evidence="4 8" id="KW-0812">Transmembrane</keyword>
<dbReference type="CDD" id="cd17341">
    <property type="entry name" value="MFS_NRT2_like"/>
    <property type="match status" value="1"/>
</dbReference>
<keyword evidence="6" id="KW-0534">Nitrate assimilation</keyword>
<dbReference type="Pfam" id="PF13426">
    <property type="entry name" value="PAS_9"/>
    <property type="match status" value="1"/>
</dbReference>
<evidence type="ECO:0000256" key="2">
    <source>
        <dbReference type="ARBA" id="ARBA00008432"/>
    </source>
</evidence>
<proteinExistence type="inferred from homology"/>
<gene>
    <name evidence="11" type="ORF">PAECIP111893_02108</name>
</gene>
<feature type="transmembrane region" description="Helical" evidence="8">
    <location>
        <begin position="203"/>
        <end position="224"/>
    </location>
</feature>
<feature type="transmembrane region" description="Helical" evidence="8">
    <location>
        <begin position="73"/>
        <end position="91"/>
    </location>
</feature>
<feature type="transmembrane region" description="Helical" evidence="8">
    <location>
        <begin position="269"/>
        <end position="287"/>
    </location>
</feature>
<comment type="similarity">
    <text evidence="2">Belongs to the major facilitator superfamily. Nitrate/nitrite porter (TC 2.A.1.8) family.</text>
</comment>
<evidence type="ECO:0000256" key="4">
    <source>
        <dbReference type="ARBA" id="ARBA00022692"/>
    </source>
</evidence>
<feature type="domain" description="PAS" evidence="9">
    <location>
        <begin position="381"/>
        <end position="427"/>
    </location>
</feature>
<evidence type="ECO:0000256" key="7">
    <source>
        <dbReference type="ARBA" id="ARBA00023136"/>
    </source>
</evidence>
<evidence type="ECO:0000313" key="11">
    <source>
        <dbReference type="EMBL" id="CAH1203891.1"/>
    </source>
</evidence>
<comment type="subcellular location">
    <subcellularLocation>
        <location evidence="1">Cell membrane</location>
        <topology evidence="1">Multi-pass membrane protein</topology>
    </subcellularLocation>
</comment>
<organism evidence="11 12">
    <name type="scientific">Paenibacillus plantiphilus</name>
    <dbReference type="NCBI Taxonomy" id="2905650"/>
    <lineage>
        <taxon>Bacteria</taxon>
        <taxon>Bacillati</taxon>
        <taxon>Bacillota</taxon>
        <taxon>Bacilli</taxon>
        <taxon>Bacillales</taxon>
        <taxon>Paenibacillaceae</taxon>
        <taxon>Paenibacillus</taxon>
    </lineage>
</organism>
<evidence type="ECO:0000256" key="8">
    <source>
        <dbReference type="SAM" id="Phobius"/>
    </source>
</evidence>
<feature type="transmembrane region" description="Helical" evidence="8">
    <location>
        <begin position="355"/>
        <end position="378"/>
    </location>
</feature>
<evidence type="ECO:0000313" key="12">
    <source>
        <dbReference type="Proteomes" id="UP000838686"/>
    </source>
</evidence>
<feature type="transmembrane region" description="Helical" evidence="8">
    <location>
        <begin position="130"/>
        <end position="155"/>
    </location>
</feature>
<dbReference type="PANTHER" id="PTHR23515">
    <property type="entry name" value="HIGH-AFFINITY NITRATE TRANSPORTER 2.3"/>
    <property type="match status" value="1"/>
</dbReference>
<feature type="transmembrane region" description="Helical" evidence="8">
    <location>
        <begin position="239"/>
        <end position="257"/>
    </location>
</feature>
<dbReference type="Gene3D" id="1.20.1250.20">
    <property type="entry name" value="MFS general substrate transporter like domains"/>
    <property type="match status" value="2"/>
</dbReference>
<keyword evidence="7 8" id="KW-0472">Membrane</keyword>
<feature type="transmembrane region" description="Helical" evidence="8">
    <location>
        <begin position="12"/>
        <end position="31"/>
    </location>
</feature>
<feature type="domain" description="Major facilitator superfamily (MFS) profile" evidence="10">
    <location>
        <begin position="6"/>
        <end position="381"/>
    </location>
</feature>
<dbReference type="InterPro" id="IPR044772">
    <property type="entry name" value="NO3_transporter"/>
</dbReference>
<dbReference type="InterPro" id="IPR011701">
    <property type="entry name" value="MFS"/>
</dbReference>
<dbReference type="PROSITE" id="PS50112">
    <property type="entry name" value="PAS"/>
    <property type="match status" value="1"/>
</dbReference>
<name>A0ABM9C6H2_9BACL</name>
<evidence type="ECO:0000259" key="9">
    <source>
        <dbReference type="PROSITE" id="PS50112"/>
    </source>
</evidence>
<keyword evidence="5 8" id="KW-1133">Transmembrane helix</keyword>
<evidence type="ECO:0000259" key="10">
    <source>
        <dbReference type="PROSITE" id="PS50850"/>
    </source>
</evidence>
<evidence type="ECO:0008006" key="13">
    <source>
        <dbReference type="Google" id="ProtNLM"/>
    </source>
</evidence>
<dbReference type="NCBIfam" id="TIGR00229">
    <property type="entry name" value="sensory_box"/>
    <property type="match status" value="1"/>
</dbReference>
<dbReference type="EMBL" id="CAKMMF010000009">
    <property type="protein sequence ID" value="CAH1203891.1"/>
    <property type="molecule type" value="Genomic_DNA"/>
</dbReference>
<feature type="transmembrane region" description="Helical" evidence="8">
    <location>
        <begin position="161"/>
        <end position="178"/>
    </location>
</feature>
<dbReference type="SUPFAM" id="SSF103473">
    <property type="entry name" value="MFS general substrate transporter"/>
    <property type="match status" value="1"/>
</dbReference>
<keyword evidence="12" id="KW-1185">Reference proteome</keyword>
<dbReference type="InterPro" id="IPR000014">
    <property type="entry name" value="PAS"/>
</dbReference>
<evidence type="ECO:0000256" key="1">
    <source>
        <dbReference type="ARBA" id="ARBA00004651"/>
    </source>
</evidence>
<comment type="caution">
    <text evidence="11">The sequence shown here is derived from an EMBL/GenBank/DDBJ whole genome shotgun (WGS) entry which is preliminary data.</text>
</comment>
<dbReference type="SUPFAM" id="SSF55785">
    <property type="entry name" value="PYP-like sensor domain (PAS domain)"/>
    <property type="match status" value="1"/>
</dbReference>
<dbReference type="SMART" id="SM00091">
    <property type="entry name" value="PAS"/>
    <property type="match status" value="1"/>
</dbReference>
<dbReference type="CDD" id="cd00130">
    <property type="entry name" value="PAS"/>
    <property type="match status" value="1"/>
</dbReference>
<keyword evidence="3" id="KW-0813">Transport</keyword>
<protein>
    <recommendedName>
        <fullName evidence="13">Nitrate/nitrite transporter</fullName>
    </recommendedName>
</protein>
<feature type="transmembrane region" description="Helical" evidence="8">
    <location>
        <begin position="97"/>
        <end position="118"/>
    </location>
</feature>
<dbReference type="PROSITE" id="PS50850">
    <property type="entry name" value="MFS"/>
    <property type="match status" value="1"/>
</dbReference>
<dbReference type="Gene3D" id="3.30.450.20">
    <property type="entry name" value="PAS domain"/>
    <property type="match status" value="1"/>
</dbReference>
<feature type="transmembrane region" description="Helical" evidence="8">
    <location>
        <begin position="43"/>
        <end position="61"/>
    </location>
</feature>
<dbReference type="InterPro" id="IPR036259">
    <property type="entry name" value="MFS_trans_sf"/>
</dbReference>
<dbReference type="Pfam" id="PF07690">
    <property type="entry name" value="MFS_1"/>
    <property type="match status" value="1"/>
</dbReference>
<reference evidence="11" key="1">
    <citation type="submission" date="2022-01" db="EMBL/GenBank/DDBJ databases">
        <authorList>
            <person name="Criscuolo A."/>
        </authorList>
    </citation>
    <scope>NUCLEOTIDE SEQUENCE</scope>
    <source>
        <strain evidence="11">CIP111893</strain>
    </source>
</reference>
<dbReference type="Proteomes" id="UP000838686">
    <property type="component" value="Unassembled WGS sequence"/>
</dbReference>
<evidence type="ECO:0000256" key="6">
    <source>
        <dbReference type="ARBA" id="ARBA00023063"/>
    </source>
</evidence>
<accession>A0ABM9C6H2</accession>